<dbReference type="InterPro" id="IPR006015">
    <property type="entry name" value="Universal_stress_UspA"/>
</dbReference>
<comment type="caution">
    <text evidence="3">The sequence shown here is derived from an EMBL/GenBank/DDBJ whole genome shotgun (WGS) entry which is preliminary data.</text>
</comment>
<dbReference type="RefSeq" id="WP_095721213.1">
    <property type="nucleotide sequence ID" value="NZ_NTFS01000061.1"/>
</dbReference>
<accession>A0A2A2TLF7</accession>
<gene>
    <name evidence="3" type="ORF">CK510_08090</name>
</gene>
<sequence length="161" mass="18172">MKYQKILVAMDNSIQSSKVFQEALDIAQKCGGELMLFNCLNNFFPSESIISIGTIGDVDIYGTFKQQHKQRLQQELEKTQAWLEVYSQQANMRKVSATFTYKYGDSGKEVCNLARSWKADLIVLGCRGYRGITELLLGSVSNYVLHHAPCNVLVVQEKVLP</sequence>
<reference evidence="3 4" key="1">
    <citation type="submission" date="2017-08" db="EMBL/GenBank/DDBJ databases">
        <title>Draft genome sequence of filamentous cyanobacterium Calothrix elsteri CCALA 953.</title>
        <authorList>
            <person name="Gagunashvili A.N."/>
            <person name="Elster J."/>
            <person name="Andresson O.S."/>
        </authorList>
    </citation>
    <scope>NUCLEOTIDE SEQUENCE [LARGE SCALE GENOMIC DNA]</scope>
    <source>
        <strain evidence="3 4">CCALA 953</strain>
    </source>
</reference>
<feature type="domain" description="UspA" evidence="2">
    <location>
        <begin position="3"/>
        <end position="155"/>
    </location>
</feature>
<dbReference type="Pfam" id="PF00582">
    <property type="entry name" value="Usp"/>
    <property type="match status" value="1"/>
</dbReference>
<organism evidence="3 4">
    <name type="scientific">Brunnivagina elsteri CCALA 953</name>
    <dbReference type="NCBI Taxonomy" id="987040"/>
    <lineage>
        <taxon>Bacteria</taxon>
        <taxon>Bacillati</taxon>
        <taxon>Cyanobacteriota</taxon>
        <taxon>Cyanophyceae</taxon>
        <taxon>Nostocales</taxon>
        <taxon>Calotrichaceae</taxon>
        <taxon>Brunnivagina</taxon>
    </lineage>
</organism>
<dbReference type="PRINTS" id="PR01438">
    <property type="entry name" value="UNVRSLSTRESS"/>
</dbReference>
<dbReference type="PANTHER" id="PTHR46268:SF8">
    <property type="entry name" value="UNIVERSAL STRESS PROTEIN SLL1388"/>
    <property type="match status" value="1"/>
</dbReference>
<dbReference type="SUPFAM" id="SSF52402">
    <property type="entry name" value="Adenine nucleotide alpha hydrolases-like"/>
    <property type="match status" value="1"/>
</dbReference>
<dbReference type="CDD" id="cd00293">
    <property type="entry name" value="USP-like"/>
    <property type="match status" value="1"/>
</dbReference>
<dbReference type="Gene3D" id="3.40.50.620">
    <property type="entry name" value="HUPs"/>
    <property type="match status" value="1"/>
</dbReference>
<protein>
    <submittedName>
        <fullName evidence="3">Universal stress protein UspA-like protein</fullName>
    </submittedName>
</protein>
<evidence type="ECO:0000313" key="3">
    <source>
        <dbReference type="EMBL" id="PAX58330.1"/>
    </source>
</evidence>
<dbReference type="EMBL" id="NTFS01000061">
    <property type="protein sequence ID" value="PAX58330.1"/>
    <property type="molecule type" value="Genomic_DNA"/>
</dbReference>
<proteinExistence type="inferred from homology"/>
<dbReference type="PIRSF" id="PIRSF006276">
    <property type="entry name" value="UspA"/>
    <property type="match status" value="1"/>
</dbReference>
<feature type="non-terminal residue" evidence="3">
    <location>
        <position position="161"/>
    </location>
</feature>
<dbReference type="InterPro" id="IPR014729">
    <property type="entry name" value="Rossmann-like_a/b/a_fold"/>
</dbReference>
<evidence type="ECO:0000256" key="1">
    <source>
        <dbReference type="ARBA" id="ARBA00008791"/>
    </source>
</evidence>
<dbReference type="AlphaFoldDB" id="A0A2A2TLF7"/>
<evidence type="ECO:0000313" key="4">
    <source>
        <dbReference type="Proteomes" id="UP000218238"/>
    </source>
</evidence>
<name>A0A2A2TLF7_9CYAN</name>
<keyword evidence="4" id="KW-1185">Reference proteome</keyword>
<dbReference type="OrthoDB" id="516822at2"/>
<evidence type="ECO:0000259" key="2">
    <source>
        <dbReference type="Pfam" id="PF00582"/>
    </source>
</evidence>
<dbReference type="InterPro" id="IPR006016">
    <property type="entry name" value="UspA"/>
</dbReference>
<dbReference type="PANTHER" id="PTHR46268">
    <property type="entry name" value="STRESS RESPONSE PROTEIN NHAX"/>
    <property type="match status" value="1"/>
</dbReference>
<comment type="similarity">
    <text evidence="1">Belongs to the universal stress protein A family.</text>
</comment>
<dbReference type="Proteomes" id="UP000218238">
    <property type="component" value="Unassembled WGS sequence"/>
</dbReference>